<organism evidence="2 3">
    <name type="scientific">Enterococcus pallens ATCC BAA-351</name>
    <dbReference type="NCBI Taxonomy" id="1158607"/>
    <lineage>
        <taxon>Bacteria</taxon>
        <taxon>Bacillati</taxon>
        <taxon>Bacillota</taxon>
        <taxon>Bacilli</taxon>
        <taxon>Lactobacillales</taxon>
        <taxon>Enterococcaceae</taxon>
        <taxon>Enterococcus</taxon>
    </lineage>
</organism>
<dbReference type="OrthoDB" id="2194720at2"/>
<keyword evidence="3" id="KW-1185">Reference proteome</keyword>
<feature type="transmembrane region" description="Helical" evidence="1">
    <location>
        <begin position="41"/>
        <end position="62"/>
    </location>
</feature>
<dbReference type="NCBIfam" id="NF041635">
    <property type="entry name" value="STM3941_fam"/>
    <property type="match status" value="1"/>
</dbReference>
<name>R2TD39_9ENTE</name>
<feature type="transmembrane region" description="Helical" evidence="1">
    <location>
        <begin position="12"/>
        <end position="35"/>
    </location>
</feature>
<keyword evidence="1" id="KW-0812">Transmembrane</keyword>
<keyword evidence="1" id="KW-0472">Membrane</keyword>
<dbReference type="InterPro" id="IPR048136">
    <property type="entry name" value="STM3941-like"/>
</dbReference>
<evidence type="ECO:0000256" key="1">
    <source>
        <dbReference type="SAM" id="Phobius"/>
    </source>
</evidence>
<reference evidence="2 3" key="1">
    <citation type="submission" date="2013-02" db="EMBL/GenBank/DDBJ databases">
        <title>The Genome Sequence of Enterococcus pallens BAA-351.</title>
        <authorList>
            <consortium name="The Broad Institute Genome Sequencing Platform"/>
            <consortium name="The Broad Institute Genome Sequencing Center for Infectious Disease"/>
            <person name="Earl A.M."/>
            <person name="Gilmore M.S."/>
            <person name="Lebreton F."/>
            <person name="Walker B."/>
            <person name="Young S.K."/>
            <person name="Zeng Q."/>
            <person name="Gargeya S."/>
            <person name="Fitzgerald M."/>
            <person name="Haas B."/>
            <person name="Abouelleil A."/>
            <person name="Alvarado L."/>
            <person name="Arachchi H.M."/>
            <person name="Berlin A.M."/>
            <person name="Chapman S.B."/>
            <person name="Dewar J."/>
            <person name="Goldberg J."/>
            <person name="Griggs A."/>
            <person name="Gujja S."/>
            <person name="Hansen M."/>
            <person name="Howarth C."/>
            <person name="Imamovic A."/>
            <person name="Larimer J."/>
            <person name="McCowan C."/>
            <person name="Murphy C."/>
            <person name="Neiman D."/>
            <person name="Pearson M."/>
            <person name="Priest M."/>
            <person name="Roberts A."/>
            <person name="Saif S."/>
            <person name="Shea T."/>
            <person name="Sisk P."/>
            <person name="Sykes S."/>
            <person name="Wortman J."/>
            <person name="Nusbaum C."/>
            <person name="Birren B."/>
        </authorList>
    </citation>
    <scope>NUCLEOTIDE SEQUENCE [LARGE SCALE GENOMIC DNA]</scope>
    <source>
        <strain evidence="2 3">ATCC BAA-351</strain>
    </source>
</reference>
<dbReference type="eggNOG" id="ENOG50331NX">
    <property type="taxonomic scope" value="Bacteria"/>
</dbReference>
<accession>R2TD39</accession>
<dbReference type="STRING" id="160454.RV10_GL002611"/>
<gene>
    <name evidence="2" type="ORF">UAU_00809</name>
</gene>
<evidence type="ECO:0000313" key="2">
    <source>
        <dbReference type="EMBL" id="EOH98134.1"/>
    </source>
</evidence>
<evidence type="ECO:0000313" key="3">
    <source>
        <dbReference type="Proteomes" id="UP000013782"/>
    </source>
</evidence>
<dbReference type="Proteomes" id="UP000013782">
    <property type="component" value="Unassembled WGS sequence"/>
</dbReference>
<keyword evidence="1" id="KW-1133">Transmembrane helix</keyword>
<comment type="caution">
    <text evidence="2">The sequence shown here is derived from an EMBL/GenBank/DDBJ whole genome shotgun (WGS) entry which is preliminary data.</text>
</comment>
<protein>
    <submittedName>
        <fullName evidence="2">Uncharacterized protein</fullName>
    </submittedName>
</protein>
<dbReference type="HOGENOM" id="CLU_123180_1_0_9"/>
<proteinExistence type="predicted"/>
<dbReference type="AlphaFoldDB" id="R2TD39"/>
<dbReference type="EMBL" id="AJAQ01000001">
    <property type="protein sequence ID" value="EOH98134.1"/>
    <property type="molecule type" value="Genomic_DNA"/>
</dbReference>
<dbReference type="RefSeq" id="WP_010755865.1">
    <property type="nucleotide sequence ID" value="NZ_ASWD01000007.1"/>
</dbReference>
<sequence length="188" mass="20734">MKEEYVVYQSKVKQIGLSLLGLLMVAVCLFVLLAGVMEPRYLMIGIGIIGSLFFGACEIFILKQVFVGKKLVVLTKQGFYDYSSALATKDRLIPWDNIKQIENKSMTGQTFVSVYLKKPDSVLSQLSTLQKKAINANAAMGFGEININLQSAKNCTCDDLLSRMNQYLDPSTTGELSANNQASSNQLL</sequence>
<dbReference type="PATRIC" id="fig|1158607.3.peg.810"/>